<evidence type="ECO:0000313" key="3">
    <source>
        <dbReference type="Proteomes" id="UP001589774"/>
    </source>
</evidence>
<feature type="domain" description="AB hydrolase-1" evidence="1">
    <location>
        <begin position="27"/>
        <end position="264"/>
    </location>
</feature>
<evidence type="ECO:0000259" key="1">
    <source>
        <dbReference type="Pfam" id="PF00561"/>
    </source>
</evidence>
<comment type="caution">
    <text evidence="2">The sequence shown here is derived from an EMBL/GenBank/DDBJ whole genome shotgun (WGS) entry which is preliminary data.</text>
</comment>
<dbReference type="InterPro" id="IPR000073">
    <property type="entry name" value="AB_hydrolase_1"/>
</dbReference>
<dbReference type="Gene3D" id="3.40.50.1820">
    <property type="entry name" value="alpha/beta hydrolase"/>
    <property type="match status" value="1"/>
</dbReference>
<dbReference type="PANTHER" id="PTHR43433:SF4">
    <property type="entry name" value="NON-HEME CHLOROPEROXIDASE-RELATED"/>
    <property type="match status" value="1"/>
</dbReference>
<dbReference type="PRINTS" id="PR00111">
    <property type="entry name" value="ABHYDROLASE"/>
</dbReference>
<dbReference type="InterPro" id="IPR029058">
    <property type="entry name" value="AB_hydrolase_fold"/>
</dbReference>
<name>A0ABV6HS46_9SPHI</name>
<keyword evidence="3" id="KW-1185">Reference proteome</keyword>
<organism evidence="2 3">
    <name type="scientific">Olivibacter oleidegradans</name>
    <dbReference type="NCBI Taxonomy" id="760123"/>
    <lineage>
        <taxon>Bacteria</taxon>
        <taxon>Pseudomonadati</taxon>
        <taxon>Bacteroidota</taxon>
        <taxon>Sphingobacteriia</taxon>
        <taxon>Sphingobacteriales</taxon>
        <taxon>Sphingobacteriaceae</taxon>
        <taxon>Olivibacter</taxon>
    </lineage>
</organism>
<dbReference type="Proteomes" id="UP001589774">
    <property type="component" value="Unassembled WGS sequence"/>
</dbReference>
<sequence length="280" mass="31505">MNFIERFDQGSQDRIILCYEDIGEGQPLVFIHGWPSSHLMWEPQVDFFVQQGFRSIAYDRRGFGMSSRPLHGYDYDTLADDLNDILVQLDLHQVILVGFSMGGGEVARYFTRYGSSRIHKVVLLSSVTPYMLKTADNPDGLEAKVFNEMIDGLVSDRPAFLESFFNDFFGVNLVNKPVSKAMLEYQMSIALTASPIATKQCVKAFSETDFRDDLANISVPTLIVHGDADKIVPEDISANVACTLIANCQFILYPGAPHGLFLTHKERLNNDLLLFFRDSL</sequence>
<dbReference type="EMBL" id="JBHLWO010000006">
    <property type="protein sequence ID" value="MFC0321434.1"/>
    <property type="molecule type" value="Genomic_DNA"/>
</dbReference>
<dbReference type="Pfam" id="PF00561">
    <property type="entry name" value="Abhydrolase_1"/>
    <property type="match status" value="1"/>
</dbReference>
<evidence type="ECO:0000313" key="2">
    <source>
        <dbReference type="EMBL" id="MFC0321434.1"/>
    </source>
</evidence>
<reference evidence="2 3" key="1">
    <citation type="submission" date="2024-09" db="EMBL/GenBank/DDBJ databases">
        <authorList>
            <person name="Sun Q."/>
            <person name="Mori K."/>
        </authorList>
    </citation>
    <scope>NUCLEOTIDE SEQUENCE [LARGE SCALE GENOMIC DNA]</scope>
    <source>
        <strain evidence="2 3">CCM 7765</strain>
    </source>
</reference>
<keyword evidence="2" id="KW-0378">Hydrolase</keyword>
<dbReference type="PANTHER" id="PTHR43433">
    <property type="entry name" value="HYDROLASE, ALPHA/BETA FOLD FAMILY PROTEIN"/>
    <property type="match status" value="1"/>
</dbReference>
<proteinExistence type="predicted"/>
<gene>
    <name evidence="2" type="ORF">ACFFI0_24160</name>
</gene>
<dbReference type="RefSeq" id="WP_130858578.1">
    <property type="nucleotide sequence ID" value="NZ_JBHLWO010000006.1"/>
</dbReference>
<accession>A0ABV6HS46</accession>
<dbReference type="InterPro" id="IPR050471">
    <property type="entry name" value="AB_hydrolase"/>
</dbReference>
<dbReference type="InterPro" id="IPR000639">
    <property type="entry name" value="Epox_hydrolase-like"/>
</dbReference>
<protein>
    <submittedName>
        <fullName evidence="2">Alpha/beta fold hydrolase</fullName>
    </submittedName>
</protein>
<dbReference type="PRINTS" id="PR00412">
    <property type="entry name" value="EPOXHYDRLASE"/>
</dbReference>
<dbReference type="SUPFAM" id="SSF53474">
    <property type="entry name" value="alpha/beta-Hydrolases"/>
    <property type="match status" value="1"/>
</dbReference>
<dbReference type="GO" id="GO:0016787">
    <property type="term" value="F:hydrolase activity"/>
    <property type="evidence" value="ECO:0007669"/>
    <property type="project" value="UniProtKB-KW"/>
</dbReference>